<sequence>MVSSSMIKVSIDDAQQNYWEEDHPGTFNKEGYTLLGYDPIMNRITMITTGESFEMLHESDPLEDAGSVETVRKPLGIYKARDGALSVTLKFKKDGRHDRVHFKIKLGSVEHEFSLYADFGMHSSSLISVDVPEFELFHLHGKFPGLSTDFFYSTLGYDPAADIITLLLDKSRAVTLQGKVVIPKPEYRGPSSEWYQAEFCTLASDIHGKAAMAVVVNERTATVLARHD</sequence>
<gene>
    <name evidence="1" type="ORF">FOL47_004294</name>
</gene>
<dbReference type="EMBL" id="JAAPAO010002441">
    <property type="protein sequence ID" value="KAF4647689.1"/>
    <property type="molecule type" value="Genomic_DNA"/>
</dbReference>
<comment type="caution">
    <text evidence="1">The sequence shown here is derived from an EMBL/GenBank/DDBJ whole genome shotgun (WGS) entry which is preliminary data.</text>
</comment>
<dbReference type="AlphaFoldDB" id="A0A7J6KLV8"/>
<accession>A0A7J6KLV8</accession>
<dbReference type="OrthoDB" id="431768at2759"/>
<reference evidence="1 2" key="1">
    <citation type="submission" date="2020-04" db="EMBL/GenBank/DDBJ databases">
        <title>Perkinsus chesapeaki whole genome sequence.</title>
        <authorList>
            <person name="Bogema D.R."/>
        </authorList>
    </citation>
    <scope>NUCLEOTIDE SEQUENCE [LARGE SCALE GENOMIC DNA]</scope>
    <source>
        <strain evidence="1">ATCC PRA-425</strain>
    </source>
</reference>
<name>A0A7J6KLV8_PERCH</name>
<proteinExistence type="predicted"/>
<keyword evidence="2" id="KW-1185">Reference proteome</keyword>
<protein>
    <submittedName>
        <fullName evidence="1">Uncharacterized protein</fullName>
    </submittedName>
</protein>
<evidence type="ECO:0000313" key="2">
    <source>
        <dbReference type="Proteomes" id="UP000591131"/>
    </source>
</evidence>
<feature type="non-terminal residue" evidence="1">
    <location>
        <position position="228"/>
    </location>
</feature>
<evidence type="ECO:0000313" key="1">
    <source>
        <dbReference type="EMBL" id="KAF4647689.1"/>
    </source>
</evidence>
<dbReference type="Proteomes" id="UP000591131">
    <property type="component" value="Unassembled WGS sequence"/>
</dbReference>
<organism evidence="1 2">
    <name type="scientific">Perkinsus chesapeaki</name>
    <name type="common">Clam parasite</name>
    <name type="synonym">Perkinsus andrewsi</name>
    <dbReference type="NCBI Taxonomy" id="330153"/>
    <lineage>
        <taxon>Eukaryota</taxon>
        <taxon>Sar</taxon>
        <taxon>Alveolata</taxon>
        <taxon>Perkinsozoa</taxon>
        <taxon>Perkinsea</taxon>
        <taxon>Perkinsida</taxon>
        <taxon>Perkinsidae</taxon>
        <taxon>Perkinsus</taxon>
    </lineage>
</organism>